<accession>A0A5B7H2X4</accession>
<evidence type="ECO:0000256" key="1">
    <source>
        <dbReference type="SAM" id="SignalP"/>
    </source>
</evidence>
<evidence type="ECO:0008006" key="4">
    <source>
        <dbReference type="Google" id="ProtNLM"/>
    </source>
</evidence>
<sequence>MHSSVSIFLLFSSFFSSRARFSIYHRPLRTVFWSGTAHRLATQRRYCSASTQA</sequence>
<dbReference type="AlphaFoldDB" id="A0A5B7H2X4"/>
<reference evidence="2 3" key="1">
    <citation type="submission" date="2019-05" db="EMBL/GenBank/DDBJ databases">
        <title>Another draft genome of Portunus trituberculatus and its Hox gene families provides insights of decapod evolution.</title>
        <authorList>
            <person name="Jeong J.-H."/>
            <person name="Song I."/>
            <person name="Kim S."/>
            <person name="Choi T."/>
            <person name="Kim D."/>
            <person name="Ryu S."/>
            <person name="Kim W."/>
        </authorList>
    </citation>
    <scope>NUCLEOTIDE SEQUENCE [LARGE SCALE GENOMIC DNA]</scope>
    <source>
        <tissue evidence="2">Muscle</tissue>
    </source>
</reference>
<proteinExistence type="predicted"/>
<keyword evidence="3" id="KW-1185">Reference proteome</keyword>
<name>A0A5B7H2X4_PORTR</name>
<gene>
    <name evidence="2" type="ORF">E2C01_060598</name>
</gene>
<evidence type="ECO:0000313" key="3">
    <source>
        <dbReference type="Proteomes" id="UP000324222"/>
    </source>
</evidence>
<keyword evidence="1" id="KW-0732">Signal</keyword>
<feature type="chain" id="PRO_5022859691" description="Secreted protein" evidence="1">
    <location>
        <begin position="20"/>
        <end position="53"/>
    </location>
</feature>
<protein>
    <recommendedName>
        <fullName evidence="4">Secreted protein</fullName>
    </recommendedName>
</protein>
<dbReference type="EMBL" id="VSRR010024775">
    <property type="protein sequence ID" value="MPC66450.1"/>
    <property type="molecule type" value="Genomic_DNA"/>
</dbReference>
<evidence type="ECO:0000313" key="2">
    <source>
        <dbReference type="EMBL" id="MPC66450.1"/>
    </source>
</evidence>
<organism evidence="2 3">
    <name type="scientific">Portunus trituberculatus</name>
    <name type="common">Swimming crab</name>
    <name type="synonym">Neptunus trituberculatus</name>
    <dbReference type="NCBI Taxonomy" id="210409"/>
    <lineage>
        <taxon>Eukaryota</taxon>
        <taxon>Metazoa</taxon>
        <taxon>Ecdysozoa</taxon>
        <taxon>Arthropoda</taxon>
        <taxon>Crustacea</taxon>
        <taxon>Multicrustacea</taxon>
        <taxon>Malacostraca</taxon>
        <taxon>Eumalacostraca</taxon>
        <taxon>Eucarida</taxon>
        <taxon>Decapoda</taxon>
        <taxon>Pleocyemata</taxon>
        <taxon>Brachyura</taxon>
        <taxon>Eubrachyura</taxon>
        <taxon>Portunoidea</taxon>
        <taxon>Portunidae</taxon>
        <taxon>Portuninae</taxon>
        <taxon>Portunus</taxon>
    </lineage>
</organism>
<feature type="signal peptide" evidence="1">
    <location>
        <begin position="1"/>
        <end position="19"/>
    </location>
</feature>
<comment type="caution">
    <text evidence="2">The sequence shown here is derived from an EMBL/GenBank/DDBJ whole genome shotgun (WGS) entry which is preliminary data.</text>
</comment>
<dbReference type="Proteomes" id="UP000324222">
    <property type="component" value="Unassembled WGS sequence"/>
</dbReference>